<gene>
    <name evidence="5" type="primary">brxC</name>
    <name evidence="5" type="ORF">GBZ86_01880</name>
</gene>
<dbReference type="InterPro" id="IPR058037">
    <property type="entry name" value="BREX_BrxC_helical"/>
</dbReference>
<evidence type="ECO:0000313" key="5">
    <source>
        <dbReference type="EMBL" id="MPQ42518.1"/>
    </source>
</evidence>
<evidence type="ECO:0000259" key="2">
    <source>
        <dbReference type="Pfam" id="PF25791"/>
    </source>
</evidence>
<evidence type="ECO:0000259" key="3">
    <source>
        <dbReference type="Pfam" id="PF25792"/>
    </source>
</evidence>
<dbReference type="Pfam" id="PF25791">
    <property type="entry name" value="WHD_BREX_BrxC"/>
    <property type="match status" value="1"/>
</dbReference>
<name>A0A6I1MJD7_9CLOT</name>
<feature type="compositionally biased region" description="Basic and acidic residues" evidence="1">
    <location>
        <begin position="932"/>
        <end position="942"/>
    </location>
</feature>
<dbReference type="Proteomes" id="UP000430345">
    <property type="component" value="Unassembled WGS sequence"/>
</dbReference>
<feature type="region of interest" description="Disordered" evidence="1">
    <location>
        <begin position="921"/>
        <end position="947"/>
    </location>
</feature>
<sequence>MTEEGARNWYNKAEENYSISIEKFAKKVLQYIKSKGKNHHVVFLVDEIGQYIGDNTQLMLNLQTVVEDLGTYCEGKCWVIVTSQEGLDEFTKVKGNDFSKIQGRFNTRLSLSSANVDEVIKKRLLRKTEQAEDHLKMLYGQKESIIKNLLTFTSDTAEMKLYKDAQDFSEVYPFIPYQFNLLQKTFNGVREHGASGKHLSKGERSLLGAYQQIGVEYMNKESGILVPFSAFYDTIETFLDSSINSVIIHAKKNTRLNDFDVDVLKLLFLIKYVKEIKGNLENLSTLLISNIDEDKVEVKKKVKESLDRLIRETLVQKNGDEYIFLTNDEQDVNKEIKNMPVDGALVIQKIGEIIFEDVYNEKKFRFSREYNFPFNQIVDATPRGAQSNEIGVKVITPSFDLVGASSETELKLLSSREDNVIINISNDSRYLEEIENALKIESYLRVKGGSKSTQAIEDIKSKKGREKEERLKRAKDLIELAIEEAEIYVNSSIIDVKSKKPIERINDGLRALVHSKYAKLNYIKKFTNSTKDLFDILNRNVMQMSIDGDKEDNKLALTELDNHINQMTDRNITLTVKGLLNKFSAAPFGWKELDIQALIIELFKKQEIKIILNDRVIAPEDKSVVDYVTKREYLERTLLKKREKVNPKYIRALKDLYKDVFDMSTLPEDEDRMMKHFKSSCETELTRIERMLVHYNVHTHYPGEKILKDGKSVFQEILNIKDTLEFFKEVSNLEDDLLDYSEQVPNVKSFFDEKGTQKKYFDEGAEKLNNYKNNEIYLTGDEIKEIVKSIRDIIISKEPYKKIPNLPVLVGKYNDKIFELLEEKSKPVKETIEVYKSEVFEELNKHNFKDEYSNRILEDFNNIIKKLETLNSFGEIAAIESAADATRVRWISVILEKARVEREKAEKEKIKEKDPIITETPKVPVGINSTPRDGEIPKKPEAPKPPQITNKYVSVKELVKGTKVIKNEEDINVVLEQLRAKLKQQLDKDTIINLI</sequence>
<dbReference type="OrthoDB" id="3201900at2"/>
<feature type="domain" description="Probable ATP-binding protein BrxC 4th six-stranded beta-sheet" evidence="4">
    <location>
        <begin position="340"/>
        <end position="512"/>
    </location>
</feature>
<dbReference type="Pfam" id="PF25792">
    <property type="entry name" value="BREX_BrxC_helical"/>
    <property type="match status" value="1"/>
</dbReference>
<accession>A0A6I1MJD7</accession>
<protein>
    <submittedName>
        <fullName evidence="5">BREX system P-loop protein BrxC</fullName>
    </submittedName>
</protein>
<evidence type="ECO:0000259" key="4">
    <source>
        <dbReference type="Pfam" id="PF25796"/>
    </source>
</evidence>
<dbReference type="EMBL" id="WHJC01000010">
    <property type="protein sequence ID" value="MPQ42518.1"/>
    <property type="molecule type" value="Genomic_DNA"/>
</dbReference>
<feature type="domain" description="Probable ATP-binding protein BrxC winged helix-turn-helix" evidence="2">
    <location>
        <begin position="519"/>
        <end position="643"/>
    </location>
</feature>
<evidence type="ECO:0000313" key="6">
    <source>
        <dbReference type="Proteomes" id="UP000430345"/>
    </source>
</evidence>
<dbReference type="InterPro" id="IPR058038">
    <property type="entry name" value="BREX_BrxC_wHTH"/>
</dbReference>
<keyword evidence="6" id="KW-1185">Reference proteome</keyword>
<dbReference type="InterPro" id="IPR047679">
    <property type="entry name" value="BREX_BrxC"/>
</dbReference>
<proteinExistence type="predicted"/>
<organism evidence="5 6">
    <name type="scientific">Clostridium tarantellae</name>
    <dbReference type="NCBI Taxonomy" id="39493"/>
    <lineage>
        <taxon>Bacteria</taxon>
        <taxon>Bacillati</taxon>
        <taxon>Bacillota</taxon>
        <taxon>Clostridia</taxon>
        <taxon>Eubacteriales</taxon>
        <taxon>Clostridiaceae</taxon>
        <taxon>Clostridium</taxon>
    </lineage>
</organism>
<dbReference type="Pfam" id="PF25796">
    <property type="entry name" value="BREX_BrxC_4th"/>
    <property type="match status" value="1"/>
</dbReference>
<dbReference type="InterPro" id="IPR058036">
    <property type="entry name" value="BREX_BrxC_4th"/>
</dbReference>
<feature type="domain" description="Probable ATP-binding protein BrxC alpha-helical" evidence="3">
    <location>
        <begin position="650"/>
        <end position="775"/>
    </location>
</feature>
<evidence type="ECO:0000256" key="1">
    <source>
        <dbReference type="SAM" id="MobiDB-lite"/>
    </source>
</evidence>
<dbReference type="NCBIfam" id="NF033441">
    <property type="entry name" value="BREX_BrxC"/>
    <property type="match status" value="1"/>
</dbReference>
<reference evidence="5 6" key="1">
    <citation type="submission" date="2019-10" db="EMBL/GenBank/DDBJ databases">
        <title>The Genome Sequence of Clostridium tarantellae Isolated from Fish Brain.</title>
        <authorList>
            <person name="Bano L."/>
            <person name="Kiel M."/>
            <person name="Sales G."/>
            <person name="Doxey A.C."/>
            <person name="Mansfield M.J."/>
            <person name="Schiavone M."/>
            <person name="Rossetto O."/>
            <person name="Pirazzini M."/>
            <person name="Dobrindt U."/>
            <person name="Montecucco C."/>
        </authorList>
    </citation>
    <scope>NUCLEOTIDE SEQUENCE [LARGE SCALE GENOMIC DNA]</scope>
    <source>
        <strain evidence="5 6">DSM 3997</strain>
    </source>
</reference>
<dbReference type="AlphaFoldDB" id="A0A6I1MJD7"/>
<comment type="caution">
    <text evidence="5">The sequence shown here is derived from an EMBL/GenBank/DDBJ whole genome shotgun (WGS) entry which is preliminary data.</text>
</comment>